<dbReference type="InterPro" id="IPR010559">
    <property type="entry name" value="Sig_transdc_His_kin_internal"/>
</dbReference>
<evidence type="ECO:0000256" key="2">
    <source>
        <dbReference type="ARBA" id="ARBA00022553"/>
    </source>
</evidence>
<dbReference type="SMART" id="SM00304">
    <property type="entry name" value="HAMP"/>
    <property type="match status" value="1"/>
</dbReference>
<comment type="subcellular location">
    <subcellularLocation>
        <location evidence="1">Membrane</location>
    </subcellularLocation>
</comment>
<gene>
    <name evidence="8" type="ORF">DWY69_04275</name>
</gene>
<dbReference type="OrthoDB" id="9809348at2"/>
<feature type="transmembrane region" description="Helical" evidence="6">
    <location>
        <begin position="292"/>
        <end position="318"/>
    </location>
</feature>
<dbReference type="SUPFAM" id="SSF55874">
    <property type="entry name" value="ATPase domain of HSP90 chaperone/DNA topoisomerase II/histidine kinase"/>
    <property type="match status" value="1"/>
</dbReference>
<dbReference type="InterPro" id="IPR003660">
    <property type="entry name" value="HAMP_dom"/>
</dbReference>
<dbReference type="PANTHER" id="PTHR34220">
    <property type="entry name" value="SENSOR HISTIDINE KINASE YPDA"/>
    <property type="match status" value="1"/>
</dbReference>
<keyword evidence="6" id="KW-1133">Transmembrane helix</keyword>
<feature type="coiled-coil region" evidence="5">
    <location>
        <begin position="356"/>
        <end position="390"/>
    </location>
</feature>
<protein>
    <submittedName>
        <fullName evidence="8">Sensor histidine kinase</fullName>
    </submittedName>
</protein>
<evidence type="ECO:0000259" key="7">
    <source>
        <dbReference type="PROSITE" id="PS50885"/>
    </source>
</evidence>
<dbReference type="CDD" id="cd06225">
    <property type="entry name" value="HAMP"/>
    <property type="match status" value="1"/>
</dbReference>
<dbReference type="GO" id="GO:0016020">
    <property type="term" value="C:membrane"/>
    <property type="evidence" value="ECO:0007669"/>
    <property type="project" value="UniProtKB-SubCell"/>
</dbReference>
<dbReference type="Gene3D" id="6.10.340.10">
    <property type="match status" value="1"/>
</dbReference>
<organism evidence="8 9">
    <name type="scientific">Eisenbergiella massiliensis</name>
    <dbReference type="NCBI Taxonomy" id="1720294"/>
    <lineage>
        <taxon>Bacteria</taxon>
        <taxon>Bacillati</taxon>
        <taxon>Bacillota</taxon>
        <taxon>Clostridia</taxon>
        <taxon>Lachnospirales</taxon>
        <taxon>Lachnospiraceae</taxon>
        <taxon>Eisenbergiella</taxon>
    </lineage>
</organism>
<dbReference type="Pfam" id="PF00672">
    <property type="entry name" value="HAMP"/>
    <property type="match status" value="1"/>
</dbReference>
<accession>A0A3E3J244</accession>
<dbReference type="Pfam" id="PF02518">
    <property type="entry name" value="HATPase_c"/>
    <property type="match status" value="1"/>
</dbReference>
<dbReference type="Gene3D" id="3.30.565.10">
    <property type="entry name" value="Histidine kinase-like ATPase, C-terminal domain"/>
    <property type="match status" value="1"/>
</dbReference>
<dbReference type="PROSITE" id="PS50885">
    <property type="entry name" value="HAMP"/>
    <property type="match status" value="1"/>
</dbReference>
<evidence type="ECO:0000256" key="3">
    <source>
        <dbReference type="ARBA" id="ARBA00022679"/>
    </source>
</evidence>
<evidence type="ECO:0000256" key="1">
    <source>
        <dbReference type="ARBA" id="ARBA00004370"/>
    </source>
</evidence>
<dbReference type="InterPro" id="IPR050640">
    <property type="entry name" value="Bact_2-comp_sensor_kinase"/>
</dbReference>
<dbReference type="Pfam" id="PF06580">
    <property type="entry name" value="His_kinase"/>
    <property type="match status" value="1"/>
</dbReference>
<keyword evidence="4 8" id="KW-0418">Kinase</keyword>
<dbReference type="EMBL" id="QVLU01000003">
    <property type="protein sequence ID" value="RGE73409.1"/>
    <property type="molecule type" value="Genomic_DNA"/>
</dbReference>
<evidence type="ECO:0000256" key="5">
    <source>
        <dbReference type="SAM" id="Coils"/>
    </source>
</evidence>
<evidence type="ECO:0000313" key="9">
    <source>
        <dbReference type="Proteomes" id="UP000261166"/>
    </source>
</evidence>
<dbReference type="PANTHER" id="PTHR34220:SF7">
    <property type="entry name" value="SENSOR HISTIDINE KINASE YPDA"/>
    <property type="match status" value="1"/>
</dbReference>
<keyword evidence="2" id="KW-0597">Phosphoprotein</keyword>
<proteinExistence type="predicted"/>
<dbReference type="Proteomes" id="UP000261166">
    <property type="component" value="Unassembled WGS sequence"/>
</dbReference>
<name>A0A3E3J244_9FIRM</name>
<dbReference type="RefSeq" id="WP_025490624.1">
    <property type="nucleotide sequence ID" value="NZ_JBKVAZ010000004.1"/>
</dbReference>
<keyword evidence="5" id="KW-0175">Coiled coil</keyword>
<dbReference type="SUPFAM" id="SSF158472">
    <property type="entry name" value="HAMP domain-like"/>
    <property type="match status" value="1"/>
</dbReference>
<sequence>MPEISLKYKLSFFLILLTLLPTLTAGIFAYRVLVRALTENTQKSEMSILENQMTNFDIAMYNFELILNDLVTSESTQGFLQFRKEKESEIYYSDLLLLTSKLDSLINQHGDSLEMAAFLWNDGDLPLVRGNSSVLNLSGDYTRREPFSHFLQSDASIHWQVFQKQDGPAIYAYRTIYDAAANANIGVALINFLPDYFRELLARTVEQDAFCILLDGQGNIVYTAGVAASDALQLQEVIREDEDKKLSGGKGVVPLSLRDRKYMVSFADSKINGWRYLYFNPLTNINKSIHQITWLVLMVTVITAVLSVIAAMVLYHYLNSPITRLSNAMLHMEKGVLGTRVEIRRKDELGQLGDGFNQMSEKILELVQDIEKEQNEKRRAEIRFLQAQITPHFLYNTLNSIKSLARLKRTDDAAEMTTSLISLLRLVNSQDELITLTQEIEYVRNYVSIMAFRRNKKFILECDLEPGTEGCLLPKFSLQPFVENCIIHGFSTLEEEGKELKIFIHASIREELQIELEDNGKGFEPGKIIDKPEENGIRFSHVGIANVEERIRLYFGNQYGIQIDSAIGKGTRVLLTLPVKEKTEMP</sequence>
<dbReference type="GO" id="GO:0000155">
    <property type="term" value="F:phosphorelay sensor kinase activity"/>
    <property type="evidence" value="ECO:0007669"/>
    <property type="project" value="InterPro"/>
</dbReference>
<evidence type="ECO:0000256" key="6">
    <source>
        <dbReference type="SAM" id="Phobius"/>
    </source>
</evidence>
<keyword evidence="6" id="KW-0472">Membrane</keyword>
<dbReference type="AlphaFoldDB" id="A0A3E3J244"/>
<evidence type="ECO:0000313" key="8">
    <source>
        <dbReference type="EMBL" id="RGE73409.1"/>
    </source>
</evidence>
<feature type="domain" description="HAMP" evidence="7">
    <location>
        <begin position="316"/>
        <end position="368"/>
    </location>
</feature>
<dbReference type="InterPro" id="IPR003594">
    <property type="entry name" value="HATPase_dom"/>
</dbReference>
<comment type="caution">
    <text evidence="8">The sequence shown here is derived from an EMBL/GenBank/DDBJ whole genome shotgun (WGS) entry which is preliminary data.</text>
</comment>
<keyword evidence="3" id="KW-0808">Transferase</keyword>
<keyword evidence="6" id="KW-0812">Transmembrane</keyword>
<dbReference type="InterPro" id="IPR036890">
    <property type="entry name" value="HATPase_C_sf"/>
</dbReference>
<evidence type="ECO:0000256" key="4">
    <source>
        <dbReference type="ARBA" id="ARBA00022777"/>
    </source>
</evidence>
<reference evidence="8 9" key="1">
    <citation type="submission" date="2018-08" db="EMBL/GenBank/DDBJ databases">
        <title>A genome reference for cultivated species of the human gut microbiota.</title>
        <authorList>
            <person name="Zou Y."/>
            <person name="Xue W."/>
            <person name="Luo G."/>
        </authorList>
    </citation>
    <scope>NUCLEOTIDE SEQUENCE [LARGE SCALE GENOMIC DNA]</scope>
    <source>
        <strain evidence="8 9">AF26-4BH</strain>
    </source>
</reference>